<dbReference type="OrthoDB" id="9804656at2"/>
<evidence type="ECO:0000259" key="1">
    <source>
        <dbReference type="Pfam" id="PF02036"/>
    </source>
</evidence>
<protein>
    <recommendedName>
        <fullName evidence="1">SCP2 domain-containing protein</fullName>
    </recommendedName>
</protein>
<dbReference type="STRING" id="360411.AC812_13965"/>
<evidence type="ECO:0000313" key="2">
    <source>
        <dbReference type="EMBL" id="KPL73885.1"/>
    </source>
</evidence>
<organism evidence="2 3">
    <name type="scientific">Bellilinea caldifistulae</name>
    <dbReference type="NCBI Taxonomy" id="360411"/>
    <lineage>
        <taxon>Bacteria</taxon>
        <taxon>Bacillati</taxon>
        <taxon>Chloroflexota</taxon>
        <taxon>Anaerolineae</taxon>
        <taxon>Anaerolineales</taxon>
        <taxon>Anaerolineaceae</taxon>
        <taxon>Bellilinea</taxon>
    </lineage>
</organism>
<accession>A0A0P6XP33</accession>
<sequence>MTTVSIQKLMDLLPKYFIPEQAQGISARIGFDLSGEGGGYWTVVIESQTCRVYTEKIEPLDLVLSGEAAVVLDIFSGRLDAMRAYLLGKIKMTGNMSLAMQLTGLFKPDKEELRALGGRRD</sequence>
<proteinExistence type="predicted"/>
<feature type="domain" description="SCP2" evidence="1">
    <location>
        <begin position="20"/>
        <end position="107"/>
    </location>
</feature>
<dbReference type="AlphaFoldDB" id="A0A0P6XP33"/>
<reference evidence="2 3" key="1">
    <citation type="submission" date="2015-07" db="EMBL/GenBank/DDBJ databases">
        <title>Draft genome of Bellilinea caldifistulae DSM 17877.</title>
        <authorList>
            <person name="Hemp J."/>
            <person name="Ward L.M."/>
            <person name="Pace L.A."/>
            <person name="Fischer W.W."/>
        </authorList>
    </citation>
    <scope>NUCLEOTIDE SEQUENCE [LARGE SCALE GENOMIC DNA]</scope>
    <source>
        <strain evidence="2 3">GOMI-1</strain>
    </source>
</reference>
<dbReference type="Proteomes" id="UP000050514">
    <property type="component" value="Unassembled WGS sequence"/>
</dbReference>
<dbReference type="SUPFAM" id="SSF55718">
    <property type="entry name" value="SCP-like"/>
    <property type="match status" value="1"/>
</dbReference>
<name>A0A0P6XP33_9CHLR</name>
<evidence type="ECO:0000313" key="3">
    <source>
        <dbReference type="Proteomes" id="UP000050514"/>
    </source>
</evidence>
<dbReference type="EMBL" id="LGHJ01000019">
    <property type="protein sequence ID" value="KPL73885.1"/>
    <property type="molecule type" value="Genomic_DNA"/>
</dbReference>
<dbReference type="InterPro" id="IPR003033">
    <property type="entry name" value="SCP2_sterol-bd_dom"/>
</dbReference>
<dbReference type="InterPro" id="IPR036527">
    <property type="entry name" value="SCP2_sterol-bd_dom_sf"/>
</dbReference>
<dbReference type="Gene3D" id="3.30.1050.10">
    <property type="entry name" value="SCP2 sterol-binding domain"/>
    <property type="match status" value="1"/>
</dbReference>
<keyword evidence="3" id="KW-1185">Reference proteome</keyword>
<dbReference type="Pfam" id="PF02036">
    <property type="entry name" value="SCP2"/>
    <property type="match status" value="1"/>
</dbReference>
<dbReference type="RefSeq" id="WP_061917605.1">
    <property type="nucleotide sequence ID" value="NZ_DF967971.1"/>
</dbReference>
<gene>
    <name evidence="2" type="ORF">AC812_13965</name>
</gene>
<comment type="caution">
    <text evidence="2">The sequence shown here is derived from an EMBL/GenBank/DDBJ whole genome shotgun (WGS) entry which is preliminary data.</text>
</comment>